<evidence type="ECO:0000256" key="12">
    <source>
        <dbReference type="PROSITE-ProRule" id="PRU01193"/>
    </source>
</evidence>
<evidence type="ECO:0000256" key="2">
    <source>
        <dbReference type="ARBA" id="ARBA00006337"/>
    </source>
</evidence>
<feature type="transmembrane region" description="Helical" evidence="13">
    <location>
        <begin position="61"/>
        <end position="85"/>
    </location>
</feature>
<dbReference type="PROSITE" id="PS51371">
    <property type="entry name" value="CBS"/>
    <property type="match status" value="2"/>
</dbReference>
<dbReference type="InterPro" id="IPR005170">
    <property type="entry name" value="Transptr-assoc_dom"/>
</dbReference>
<comment type="similarity">
    <text evidence="2">Belongs to the UPF0053 family.</text>
</comment>
<feature type="domain" description="CNNM transmembrane" evidence="15">
    <location>
        <begin position="1"/>
        <end position="190"/>
    </location>
</feature>
<dbReference type="RefSeq" id="WP_054966250.1">
    <property type="nucleotide sequence ID" value="NZ_FMUN01000001.1"/>
</dbReference>
<dbReference type="Pfam" id="PF00571">
    <property type="entry name" value="CBS"/>
    <property type="match status" value="2"/>
</dbReference>
<keyword evidence="7 11" id="KW-0129">CBS domain</keyword>
<dbReference type="InterPro" id="IPR002550">
    <property type="entry name" value="CNNM"/>
</dbReference>
<dbReference type="Proteomes" id="UP000183104">
    <property type="component" value="Unassembled WGS sequence"/>
</dbReference>
<evidence type="ECO:0000256" key="5">
    <source>
        <dbReference type="ARBA" id="ARBA00022737"/>
    </source>
</evidence>
<evidence type="ECO:0000256" key="8">
    <source>
        <dbReference type="ARBA" id="ARBA00023136"/>
    </source>
</evidence>
<evidence type="ECO:0000313" key="16">
    <source>
        <dbReference type="EMBL" id="SCX83856.1"/>
    </source>
</evidence>
<dbReference type="EMBL" id="FMUN01000001">
    <property type="protein sequence ID" value="SCX83856.1"/>
    <property type="molecule type" value="Genomic_DNA"/>
</dbReference>
<evidence type="ECO:0000256" key="1">
    <source>
        <dbReference type="ARBA" id="ARBA00004651"/>
    </source>
</evidence>
<keyword evidence="17" id="KW-1185">Reference proteome</keyword>
<dbReference type="SUPFAM" id="SSF56176">
    <property type="entry name" value="FAD-binding/transporter-associated domain-like"/>
    <property type="match status" value="1"/>
</dbReference>
<dbReference type="InterPro" id="IPR000644">
    <property type="entry name" value="CBS_dom"/>
</dbReference>
<gene>
    <name evidence="16" type="ORF">SAMN05661077_0628</name>
</gene>
<dbReference type="InterPro" id="IPR046342">
    <property type="entry name" value="CBS_dom_sf"/>
</dbReference>
<feature type="transmembrane region" description="Helical" evidence="13">
    <location>
        <begin position="123"/>
        <end position="149"/>
    </location>
</feature>
<dbReference type="PATRIC" id="fig|381306.5.peg.425"/>
<evidence type="ECO:0000256" key="9">
    <source>
        <dbReference type="ARBA" id="ARBA00037273"/>
    </source>
</evidence>
<dbReference type="Pfam" id="PF03471">
    <property type="entry name" value="CorC_HlyC"/>
    <property type="match status" value="1"/>
</dbReference>
<accession>A0A0P9CBA1</accession>
<comment type="function">
    <text evidence="9">Plays a role in the transport of magnesium and cobalt ions.</text>
</comment>
<keyword evidence="4 12" id="KW-0812">Transmembrane</keyword>
<reference evidence="17" key="1">
    <citation type="submission" date="2016-10" db="EMBL/GenBank/DDBJ databases">
        <authorList>
            <person name="Varghese N."/>
        </authorList>
    </citation>
    <scope>NUCLEOTIDE SEQUENCE [LARGE SCALE GENOMIC DNA]</scope>
    <source>
        <strain evidence="17">HL 19</strain>
    </source>
</reference>
<feature type="domain" description="CBS" evidence="14">
    <location>
        <begin position="206"/>
        <end position="266"/>
    </location>
</feature>
<evidence type="ECO:0000256" key="10">
    <source>
        <dbReference type="ARBA" id="ARBA00040729"/>
    </source>
</evidence>
<dbReference type="STRING" id="381306.AN478_08880"/>
<proteinExistence type="inferred from homology"/>
<evidence type="ECO:0000256" key="7">
    <source>
        <dbReference type="ARBA" id="ARBA00023122"/>
    </source>
</evidence>
<protein>
    <recommendedName>
        <fullName evidence="10">Magnesium and cobalt efflux protein CorC</fullName>
    </recommendedName>
</protein>
<dbReference type="PROSITE" id="PS51846">
    <property type="entry name" value="CNNM"/>
    <property type="match status" value="1"/>
</dbReference>
<keyword evidence="6 12" id="KW-1133">Transmembrane helix</keyword>
<dbReference type="GO" id="GO:0050660">
    <property type="term" value="F:flavin adenine dinucleotide binding"/>
    <property type="evidence" value="ECO:0007669"/>
    <property type="project" value="InterPro"/>
</dbReference>
<dbReference type="SUPFAM" id="SSF54631">
    <property type="entry name" value="CBS-domain pair"/>
    <property type="match status" value="1"/>
</dbReference>
<evidence type="ECO:0000259" key="14">
    <source>
        <dbReference type="PROSITE" id="PS51371"/>
    </source>
</evidence>
<keyword evidence="5" id="KW-0677">Repeat</keyword>
<dbReference type="AlphaFoldDB" id="A0A0P9CBA1"/>
<feature type="transmembrane region" description="Helical" evidence="13">
    <location>
        <begin position="92"/>
        <end position="111"/>
    </location>
</feature>
<dbReference type="SMART" id="SM01091">
    <property type="entry name" value="CorC_HlyC"/>
    <property type="match status" value="1"/>
</dbReference>
<evidence type="ECO:0000259" key="15">
    <source>
        <dbReference type="PROSITE" id="PS51846"/>
    </source>
</evidence>
<evidence type="ECO:0000256" key="6">
    <source>
        <dbReference type="ARBA" id="ARBA00022989"/>
    </source>
</evidence>
<dbReference type="FunFam" id="3.10.580.10:FF:000002">
    <property type="entry name" value="Magnesium/cobalt efflux protein CorC"/>
    <property type="match status" value="1"/>
</dbReference>
<dbReference type="InterPro" id="IPR044751">
    <property type="entry name" value="Ion_transp-like_CBS"/>
</dbReference>
<keyword evidence="3" id="KW-1003">Cell membrane</keyword>
<dbReference type="Pfam" id="PF01595">
    <property type="entry name" value="CNNM"/>
    <property type="match status" value="1"/>
</dbReference>
<evidence type="ECO:0000256" key="11">
    <source>
        <dbReference type="PROSITE-ProRule" id="PRU00703"/>
    </source>
</evidence>
<dbReference type="InterPro" id="IPR016169">
    <property type="entry name" value="FAD-bd_PCMH_sub2"/>
</dbReference>
<dbReference type="CDD" id="cd04590">
    <property type="entry name" value="CBS_pair_CorC_HlyC_assoc"/>
    <property type="match status" value="1"/>
</dbReference>
<evidence type="ECO:0000256" key="4">
    <source>
        <dbReference type="ARBA" id="ARBA00022692"/>
    </source>
</evidence>
<organism evidence="16 17">
    <name type="scientific">Thiohalorhabdus denitrificans</name>
    <dbReference type="NCBI Taxonomy" id="381306"/>
    <lineage>
        <taxon>Bacteria</taxon>
        <taxon>Pseudomonadati</taxon>
        <taxon>Pseudomonadota</taxon>
        <taxon>Gammaproteobacteria</taxon>
        <taxon>Thiohalorhabdales</taxon>
        <taxon>Thiohalorhabdaceae</taxon>
        <taxon>Thiohalorhabdus</taxon>
    </lineage>
</organism>
<comment type="subcellular location">
    <subcellularLocation>
        <location evidence="1">Cell membrane</location>
        <topology evidence="1">Multi-pass membrane protein</topology>
    </subcellularLocation>
</comment>
<evidence type="ECO:0000256" key="3">
    <source>
        <dbReference type="ARBA" id="ARBA00022475"/>
    </source>
</evidence>
<keyword evidence="8 12" id="KW-0472">Membrane</keyword>
<feature type="domain" description="CBS" evidence="14">
    <location>
        <begin position="273"/>
        <end position="330"/>
    </location>
</feature>
<name>A0A0P9CBA1_9GAMM</name>
<dbReference type="PANTHER" id="PTHR22777:SF32">
    <property type="entry name" value="UPF0053 INNER MEMBRANE PROTEIN YFJD"/>
    <property type="match status" value="1"/>
</dbReference>
<dbReference type="OrthoDB" id="9797674at2"/>
<dbReference type="InterPro" id="IPR036318">
    <property type="entry name" value="FAD-bd_PCMH-like_sf"/>
</dbReference>
<evidence type="ECO:0000313" key="17">
    <source>
        <dbReference type="Proteomes" id="UP000183104"/>
    </source>
</evidence>
<dbReference type="Gene3D" id="3.10.580.10">
    <property type="entry name" value="CBS-domain"/>
    <property type="match status" value="1"/>
</dbReference>
<evidence type="ECO:0000256" key="13">
    <source>
        <dbReference type="SAM" id="Phobius"/>
    </source>
</evidence>
<sequence>MDTSLGTLFLLLGVLLALSGFFSGSETAMMALNKYRLRHRAEQGHRGARIAVRLLERPDRLIGVILLGNNFVNIAAASVSSIIAIHLLGEAGLFLSTVILTVVVLIFSELAPKTLAATYPERLAFVAAPVLRPLLLVFYPLVVAINAIANTLLRALRLTQGPVRTSLSEEELRTVIVEESALLSSRRQRMLLNVFELSRVIVEDVMVPRTEMATINIDADWQDILAQFRASPHTRFPVYRRDPDHIVGVIHGKDLLRLNDMEGEPSRETIAGLVREPYFIPATTPLQDQLIQFQRRRQHLGLVVDEYGDVVGLVTLEDILEEIVGEIQDEHDLPMRGIRPQKDGSLLVDAQIEVRSLNRQLGWDLPTDGPRTLAGLVIEKLEAIPNDNTSLKVGGHPMEVVKTRHQTVTVVRVYPDDVERGWVD</sequence>
<dbReference type="SMART" id="SM00116">
    <property type="entry name" value="CBS"/>
    <property type="match status" value="2"/>
</dbReference>
<dbReference type="GO" id="GO:0005886">
    <property type="term" value="C:plasma membrane"/>
    <property type="evidence" value="ECO:0007669"/>
    <property type="project" value="UniProtKB-SubCell"/>
</dbReference>
<dbReference type="Gene3D" id="3.30.465.10">
    <property type="match status" value="1"/>
</dbReference>
<dbReference type="PANTHER" id="PTHR22777">
    <property type="entry name" value="HEMOLYSIN-RELATED"/>
    <property type="match status" value="1"/>
</dbReference>